<feature type="domain" description="HTH myb-type" evidence="3">
    <location>
        <begin position="64"/>
        <end position="118"/>
    </location>
</feature>
<evidence type="ECO:0008006" key="6">
    <source>
        <dbReference type="Google" id="ProtNLM"/>
    </source>
</evidence>
<keyword evidence="5" id="KW-1185">Reference proteome</keyword>
<dbReference type="Proteomes" id="UP001470230">
    <property type="component" value="Unassembled WGS sequence"/>
</dbReference>
<evidence type="ECO:0000259" key="3">
    <source>
        <dbReference type="PROSITE" id="PS51294"/>
    </source>
</evidence>
<comment type="caution">
    <text evidence="4">The sequence shown here is derived from an EMBL/GenBank/DDBJ whole genome shotgun (WGS) entry which is preliminary data.</text>
</comment>
<dbReference type="InterPro" id="IPR009057">
    <property type="entry name" value="Homeodomain-like_sf"/>
</dbReference>
<dbReference type="PANTHER" id="PTHR45614">
    <property type="entry name" value="MYB PROTEIN-RELATED"/>
    <property type="match status" value="1"/>
</dbReference>
<feature type="domain" description="Myb-like" evidence="1">
    <location>
        <begin position="64"/>
        <end position="114"/>
    </location>
</feature>
<dbReference type="InterPro" id="IPR001005">
    <property type="entry name" value="SANT/Myb"/>
</dbReference>
<name>A0ABR2K6W9_9EUKA</name>
<reference evidence="4 5" key="1">
    <citation type="submission" date="2024-04" db="EMBL/GenBank/DDBJ databases">
        <title>Tritrichomonas musculus Genome.</title>
        <authorList>
            <person name="Alves-Ferreira E."/>
            <person name="Grigg M."/>
            <person name="Lorenzi H."/>
            <person name="Galac M."/>
        </authorList>
    </citation>
    <scope>NUCLEOTIDE SEQUENCE [LARGE SCALE GENOMIC DNA]</scope>
    <source>
        <strain evidence="4 5">EAF2021</strain>
    </source>
</reference>
<sequence>MQLNKSTSPKAYRKKYYRKLFSFEEDAKLMVLVEKFKDNWKKIASEMKNRSVRQCKERYFHYLAPDIKREDWSHEEDLILLSSVEKYGKKWKSFEVLLNGRTEIDIRNRFNVISRKIAKKIRKESLSFNILKENSYCIFRNNSKNDQKLIKEKECSSESLNKIQSNSIEIKENEERNQGLNQDIDEFNIFADKNFGSDISDNSFEEYMSEFCF</sequence>
<dbReference type="PROSITE" id="PS51294">
    <property type="entry name" value="HTH_MYB"/>
    <property type="match status" value="2"/>
</dbReference>
<organism evidence="4 5">
    <name type="scientific">Tritrichomonas musculus</name>
    <dbReference type="NCBI Taxonomy" id="1915356"/>
    <lineage>
        <taxon>Eukaryota</taxon>
        <taxon>Metamonada</taxon>
        <taxon>Parabasalia</taxon>
        <taxon>Tritrichomonadida</taxon>
        <taxon>Tritrichomonadidae</taxon>
        <taxon>Tritrichomonas</taxon>
    </lineage>
</organism>
<evidence type="ECO:0000313" key="5">
    <source>
        <dbReference type="Proteomes" id="UP001470230"/>
    </source>
</evidence>
<dbReference type="EMBL" id="JAPFFF010000007">
    <property type="protein sequence ID" value="KAK8886651.1"/>
    <property type="molecule type" value="Genomic_DNA"/>
</dbReference>
<evidence type="ECO:0000259" key="1">
    <source>
        <dbReference type="PROSITE" id="PS50090"/>
    </source>
</evidence>
<accession>A0ABR2K6W9</accession>
<dbReference type="InterPro" id="IPR050560">
    <property type="entry name" value="MYB_TF"/>
</dbReference>
<dbReference type="InterPro" id="IPR017930">
    <property type="entry name" value="Myb_dom"/>
</dbReference>
<protein>
    <recommendedName>
        <fullName evidence="6">Myb-like DNA-binding domain containing protein</fullName>
    </recommendedName>
</protein>
<dbReference type="Gene3D" id="1.10.10.60">
    <property type="entry name" value="Homeodomain-like"/>
    <property type="match status" value="2"/>
</dbReference>
<evidence type="ECO:0000259" key="2">
    <source>
        <dbReference type="PROSITE" id="PS51293"/>
    </source>
</evidence>
<gene>
    <name evidence="4" type="ORF">M9Y10_042117</name>
</gene>
<proteinExistence type="predicted"/>
<dbReference type="InterPro" id="IPR017884">
    <property type="entry name" value="SANT_dom"/>
</dbReference>
<dbReference type="CDD" id="cd00167">
    <property type="entry name" value="SANT"/>
    <property type="match status" value="2"/>
</dbReference>
<feature type="domain" description="SANT" evidence="2">
    <location>
        <begin position="33"/>
        <end position="72"/>
    </location>
</feature>
<feature type="domain" description="HTH myb-type" evidence="3">
    <location>
        <begin position="24"/>
        <end position="63"/>
    </location>
</feature>
<evidence type="ECO:0000313" key="4">
    <source>
        <dbReference type="EMBL" id="KAK8886651.1"/>
    </source>
</evidence>
<feature type="domain" description="Myb-like" evidence="1">
    <location>
        <begin position="13"/>
        <end position="63"/>
    </location>
</feature>
<dbReference type="PANTHER" id="PTHR45614:SF253">
    <property type="entry name" value="CHROMOSOME UNDETERMINED SCAFFOLD_38, WHOLE GENOME SHOTGUN SEQUENCE"/>
    <property type="match status" value="1"/>
</dbReference>
<dbReference type="PROSITE" id="PS51293">
    <property type="entry name" value="SANT"/>
    <property type="match status" value="1"/>
</dbReference>
<dbReference type="SUPFAM" id="SSF46689">
    <property type="entry name" value="Homeodomain-like"/>
    <property type="match status" value="1"/>
</dbReference>
<dbReference type="PROSITE" id="PS50090">
    <property type="entry name" value="MYB_LIKE"/>
    <property type="match status" value="2"/>
</dbReference>
<dbReference type="SMART" id="SM00717">
    <property type="entry name" value="SANT"/>
    <property type="match status" value="2"/>
</dbReference>
<dbReference type="Pfam" id="PF13921">
    <property type="entry name" value="Myb_DNA-bind_6"/>
    <property type="match status" value="1"/>
</dbReference>